<evidence type="ECO:0000313" key="3">
    <source>
        <dbReference type="Proteomes" id="UP000189545"/>
    </source>
</evidence>
<reference evidence="2 3" key="1">
    <citation type="submission" date="2016-03" db="EMBL/GenBank/DDBJ databases">
        <title>Complete genome sequence of Shewanella psychrophila WP2, a deep sea bacterium isolated from west Pacific sediment.</title>
        <authorList>
            <person name="Xu G."/>
            <person name="Jian H."/>
        </authorList>
    </citation>
    <scope>NUCLEOTIDE SEQUENCE [LARGE SCALE GENOMIC DNA]</scope>
    <source>
        <strain evidence="2 3">WP2</strain>
    </source>
</reference>
<keyword evidence="3" id="KW-1185">Reference proteome</keyword>
<organism evidence="2 3">
    <name type="scientific">Shewanella psychrophila</name>
    <dbReference type="NCBI Taxonomy" id="225848"/>
    <lineage>
        <taxon>Bacteria</taxon>
        <taxon>Pseudomonadati</taxon>
        <taxon>Pseudomonadota</taxon>
        <taxon>Gammaproteobacteria</taxon>
        <taxon>Alteromonadales</taxon>
        <taxon>Shewanellaceae</taxon>
        <taxon>Shewanella</taxon>
    </lineage>
</organism>
<protein>
    <recommendedName>
        <fullName evidence="4">DUF3570 domain-containing protein</fullName>
    </recommendedName>
</protein>
<dbReference type="RefSeq" id="WP_077752598.1">
    <property type="nucleotide sequence ID" value="NZ_CP014782.1"/>
</dbReference>
<evidence type="ECO:0000313" key="2">
    <source>
        <dbReference type="EMBL" id="AQS37429.1"/>
    </source>
</evidence>
<dbReference type="AlphaFoldDB" id="A0A1S6HPK6"/>
<dbReference type="Pfam" id="PF12094">
    <property type="entry name" value="DUF3570"/>
    <property type="match status" value="1"/>
</dbReference>
<gene>
    <name evidence="2" type="ORF">Sps_02271</name>
</gene>
<dbReference type="KEGG" id="spsw:Sps_02271"/>
<dbReference type="InterPro" id="IPR021953">
    <property type="entry name" value="DUF3570"/>
</dbReference>
<dbReference type="STRING" id="225848.Sps_02271"/>
<accession>A0A1S6HPK6</accession>
<evidence type="ECO:0008006" key="4">
    <source>
        <dbReference type="Google" id="ProtNLM"/>
    </source>
</evidence>
<dbReference type="Proteomes" id="UP000189545">
    <property type="component" value="Chromosome"/>
</dbReference>
<name>A0A1S6HPK6_9GAMM</name>
<evidence type="ECO:0000256" key="1">
    <source>
        <dbReference type="SAM" id="SignalP"/>
    </source>
</evidence>
<sequence>MSKKLTLTILSGVAASGLGALSLPAQVEAADHISVHHMNFKEYGDKVKAGDNILSMEKNFGLDWTLTAELGYDTVSGASPAWGPTTPVSGNQDLLNRAKQTQLAQDQTTEVIRAGYDPYRDAYAVQAFELEDTRYSTSANLTYRDKKRDEWSLGLNYSQEEDYESMGINGKVLVYADSRKNRSYTIGGSLLFDKTLAFEEYKNFSNTQEWQDIFNSDVELGLSQIFTANFYATFTLFAGYKSGYLSNHYLTVLREIDLDDDGVIADDEVFLGQDTRPDKRLSGGINIQTFYSLGSSVVIRPRYKYFTDDWGVTSHQIGGKLNIELLDWLILTPGYFWYTQTAADFFVDPDSSDPSFAATGYATSDLRLGDFDANAYELGISVQATKRLRLNALAAYYDRNNGYESQWWVVGASYEF</sequence>
<dbReference type="EMBL" id="CP014782">
    <property type="protein sequence ID" value="AQS37429.1"/>
    <property type="molecule type" value="Genomic_DNA"/>
</dbReference>
<keyword evidence="1" id="KW-0732">Signal</keyword>
<feature type="chain" id="PRO_5012706917" description="DUF3570 domain-containing protein" evidence="1">
    <location>
        <begin position="30"/>
        <end position="416"/>
    </location>
</feature>
<proteinExistence type="predicted"/>
<feature type="signal peptide" evidence="1">
    <location>
        <begin position="1"/>
        <end position="29"/>
    </location>
</feature>
<dbReference type="OrthoDB" id="5450709at2"/>